<dbReference type="GeneTree" id="ENSGT00990000211481"/>
<evidence type="ECO:0000313" key="2">
    <source>
        <dbReference type="Ensembl" id="ENSTRUP00000068420.1"/>
    </source>
</evidence>
<dbReference type="AlphaFoldDB" id="A0A674N5I3"/>
<feature type="region of interest" description="Disordered" evidence="1">
    <location>
        <begin position="62"/>
        <end position="92"/>
    </location>
</feature>
<dbReference type="InParanoid" id="A0A674N5I3"/>
<reference evidence="2" key="2">
    <citation type="submission" date="2025-08" db="UniProtKB">
        <authorList>
            <consortium name="Ensembl"/>
        </authorList>
    </citation>
    <scope>IDENTIFICATION</scope>
</reference>
<protein>
    <submittedName>
        <fullName evidence="2">Uncharacterized protein</fullName>
    </submittedName>
</protein>
<dbReference type="Proteomes" id="UP000005226">
    <property type="component" value="Chromosome 1"/>
</dbReference>
<proteinExistence type="predicted"/>
<reference evidence="2 3" key="1">
    <citation type="journal article" date="2011" name="Genome Biol. Evol.">
        <title>Integration of the genetic map and genome assembly of fugu facilitates insights into distinct features of genome evolution in teleosts and mammals.</title>
        <authorList>
            <person name="Kai W."/>
            <person name="Kikuchi K."/>
            <person name="Tohari S."/>
            <person name="Chew A.K."/>
            <person name="Tay A."/>
            <person name="Fujiwara A."/>
            <person name="Hosoya S."/>
            <person name="Suetake H."/>
            <person name="Naruse K."/>
            <person name="Brenner S."/>
            <person name="Suzuki Y."/>
            <person name="Venkatesh B."/>
        </authorList>
    </citation>
    <scope>NUCLEOTIDE SEQUENCE [LARGE SCALE GENOMIC DNA]</scope>
</reference>
<evidence type="ECO:0000256" key="1">
    <source>
        <dbReference type="SAM" id="MobiDB-lite"/>
    </source>
</evidence>
<reference evidence="2" key="3">
    <citation type="submission" date="2025-09" db="UniProtKB">
        <authorList>
            <consortium name="Ensembl"/>
        </authorList>
    </citation>
    <scope>IDENTIFICATION</scope>
</reference>
<dbReference type="Ensembl" id="ENSTRUT00000081039.1">
    <property type="protein sequence ID" value="ENSTRUP00000068420.1"/>
    <property type="gene ID" value="ENSTRUG00000028651.1"/>
</dbReference>
<accession>A0A674N5I3</accession>
<sequence length="92" mass="9429">SLTSGDTCLTRGGTSLTSGDTCLTSGDTSLTRGGTCLTSGGTSLTRGGTCLTTSLISPDRRKQICKWPRTSRPPPFTSHSSCGTSSNLKGLK</sequence>
<name>A0A674N5I3_TAKRU</name>
<evidence type="ECO:0000313" key="3">
    <source>
        <dbReference type="Proteomes" id="UP000005226"/>
    </source>
</evidence>
<keyword evidence="3" id="KW-1185">Reference proteome</keyword>
<feature type="compositionally biased region" description="Polar residues" evidence="1">
    <location>
        <begin position="77"/>
        <end position="92"/>
    </location>
</feature>
<organism evidence="2 3">
    <name type="scientific">Takifugu rubripes</name>
    <name type="common">Japanese pufferfish</name>
    <name type="synonym">Fugu rubripes</name>
    <dbReference type="NCBI Taxonomy" id="31033"/>
    <lineage>
        <taxon>Eukaryota</taxon>
        <taxon>Metazoa</taxon>
        <taxon>Chordata</taxon>
        <taxon>Craniata</taxon>
        <taxon>Vertebrata</taxon>
        <taxon>Euteleostomi</taxon>
        <taxon>Actinopterygii</taxon>
        <taxon>Neopterygii</taxon>
        <taxon>Teleostei</taxon>
        <taxon>Neoteleostei</taxon>
        <taxon>Acanthomorphata</taxon>
        <taxon>Eupercaria</taxon>
        <taxon>Tetraodontiformes</taxon>
        <taxon>Tetradontoidea</taxon>
        <taxon>Tetraodontidae</taxon>
        <taxon>Takifugu</taxon>
    </lineage>
</organism>